<accession>A0A6L2N1R8</accession>
<evidence type="ECO:0000259" key="4">
    <source>
        <dbReference type="PROSITE" id="PS51320"/>
    </source>
</evidence>
<sequence length="201" mass="22396">MEAANEWEVMHLSADAIISGVKTRGYGGANGCGGCGVVFEISEEEIKMKVRTSKPVGYDDNDDDDHGDELRLVPPPAPLIFSAQQHRRDDARQENPSDEINAVGGDLNEKQSQQLTIFYDGKVSVCDVTELQARSIIKLANEEIEEKRRRSTPGSTTSTELSSPLISPPVYTPRGISMKRSLQRFLQKRKRRIEATSPYHH</sequence>
<dbReference type="GO" id="GO:0009611">
    <property type="term" value="P:response to wounding"/>
    <property type="evidence" value="ECO:0007669"/>
    <property type="project" value="UniProtKB-UniRule"/>
</dbReference>
<feature type="region of interest" description="Disordered" evidence="3">
    <location>
        <begin position="145"/>
        <end position="173"/>
    </location>
</feature>
<dbReference type="Pfam" id="PF06200">
    <property type="entry name" value="tify"/>
    <property type="match status" value="1"/>
</dbReference>
<dbReference type="InterPro" id="IPR018467">
    <property type="entry name" value="CCT_CS"/>
</dbReference>
<comment type="subcellular location">
    <subcellularLocation>
        <location evidence="2">Nucleus</location>
    </subcellularLocation>
</comment>
<dbReference type="InterPro" id="IPR040390">
    <property type="entry name" value="TIFY/JAZ"/>
</dbReference>
<dbReference type="SMART" id="SM00979">
    <property type="entry name" value="TIFY"/>
    <property type="match status" value="1"/>
</dbReference>
<proteinExistence type="inferred from homology"/>
<feature type="domain" description="Tify" evidence="4">
    <location>
        <begin position="108"/>
        <end position="142"/>
    </location>
</feature>
<dbReference type="GO" id="GO:0031347">
    <property type="term" value="P:regulation of defense response"/>
    <property type="evidence" value="ECO:0007669"/>
    <property type="project" value="UniProtKB-UniRule"/>
</dbReference>
<evidence type="ECO:0000256" key="2">
    <source>
        <dbReference type="RuleBase" id="RU369065"/>
    </source>
</evidence>
<keyword evidence="2" id="KW-1184">Jasmonic acid signaling pathway</keyword>
<feature type="region of interest" description="Disordered" evidence="3">
    <location>
        <begin position="84"/>
        <end position="104"/>
    </location>
</feature>
<evidence type="ECO:0000256" key="3">
    <source>
        <dbReference type="SAM" id="MobiDB-lite"/>
    </source>
</evidence>
<organism evidence="5">
    <name type="scientific">Tanacetum cinerariifolium</name>
    <name type="common">Dalmatian daisy</name>
    <name type="synonym">Chrysanthemum cinerariifolium</name>
    <dbReference type="NCBI Taxonomy" id="118510"/>
    <lineage>
        <taxon>Eukaryota</taxon>
        <taxon>Viridiplantae</taxon>
        <taxon>Streptophyta</taxon>
        <taxon>Embryophyta</taxon>
        <taxon>Tracheophyta</taxon>
        <taxon>Spermatophyta</taxon>
        <taxon>Magnoliopsida</taxon>
        <taxon>eudicotyledons</taxon>
        <taxon>Gunneridae</taxon>
        <taxon>Pentapetalae</taxon>
        <taxon>asterids</taxon>
        <taxon>campanulids</taxon>
        <taxon>Asterales</taxon>
        <taxon>Asteraceae</taxon>
        <taxon>Asteroideae</taxon>
        <taxon>Anthemideae</taxon>
        <taxon>Anthemidinae</taxon>
        <taxon>Tanacetum</taxon>
    </lineage>
</organism>
<dbReference type="Pfam" id="PF09425">
    <property type="entry name" value="Jas_motif"/>
    <property type="match status" value="1"/>
</dbReference>
<comment type="similarity">
    <text evidence="1 2">Belongs to the TIFY/JAZ family.</text>
</comment>
<comment type="caution">
    <text evidence="5">The sequence shown here is derived from an EMBL/GenBank/DDBJ whole genome shotgun (WGS) entry which is preliminary data.</text>
</comment>
<dbReference type="PANTHER" id="PTHR33077:SF17">
    <property type="entry name" value="PROTEIN TIFY 5B"/>
    <property type="match status" value="1"/>
</dbReference>
<dbReference type="PANTHER" id="PTHR33077">
    <property type="entry name" value="PROTEIN TIFY 4A-RELATED-RELATED"/>
    <property type="match status" value="1"/>
</dbReference>
<dbReference type="InterPro" id="IPR010399">
    <property type="entry name" value="Tify_dom"/>
</dbReference>
<keyword evidence="2" id="KW-0539">Nucleus</keyword>
<dbReference type="AlphaFoldDB" id="A0A6L2N1R8"/>
<gene>
    <name evidence="5" type="ORF">Tci_052139</name>
</gene>
<protein>
    <recommendedName>
        <fullName evidence="2">Protein TIFY</fullName>
    </recommendedName>
    <alternativeName>
        <fullName evidence="2">Jasmonate ZIM domain-containing protein</fullName>
    </alternativeName>
</protein>
<dbReference type="EMBL" id="BKCJ010008022">
    <property type="protein sequence ID" value="GEU80161.1"/>
    <property type="molecule type" value="Genomic_DNA"/>
</dbReference>
<feature type="compositionally biased region" description="Basic and acidic residues" evidence="3">
    <location>
        <begin position="86"/>
        <end position="95"/>
    </location>
</feature>
<evidence type="ECO:0000313" key="5">
    <source>
        <dbReference type="EMBL" id="GEU80161.1"/>
    </source>
</evidence>
<reference evidence="5" key="1">
    <citation type="journal article" date="2019" name="Sci. Rep.">
        <title>Draft genome of Tanacetum cinerariifolium, the natural source of mosquito coil.</title>
        <authorList>
            <person name="Yamashiro T."/>
            <person name="Shiraishi A."/>
            <person name="Satake H."/>
            <person name="Nakayama K."/>
        </authorList>
    </citation>
    <scope>NUCLEOTIDE SEQUENCE</scope>
</reference>
<name>A0A6L2N1R8_TANCI</name>
<comment type="function">
    <text evidence="2">Repressor of jasmonate responses.</text>
</comment>
<dbReference type="PROSITE" id="PS51320">
    <property type="entry name" value="TIFY"/>
    <property type="match status" value="1"/>
</dbReference>
<comment type="domain">
    <text evidence="2">The jas domain is required for interaction with COI1.</text>
</comment>
<evidence type="ECO:0000256" key="1">
    <source>
        <dbReference type="ARBA" id="ARBA00008614"/>
    </source>
</evidence>
<dbReference type="GO" id="GO:0005634">
    <property type="term" value="C:nucleus"/>
    <property type="evidence" value="ECO:0007669"/>
    <property type="project" value="UniProtKB-SubCell"/>
</dbReference>
<dbReference type="GO" id="GO:2000022">
    <property type="term" value="P:regulation of jasmonic acid mediated signaling pathway"/>
    <property type="evidence" value="ECO:0007669"/>
    <property type="project" value="UniProtKB-UniRule"/>
</dbReference>